<dbReference type="InterPro" id="IPR023753">
    <property type="entry name" value="FAD/NAD-binding_dom"/>
</dbReference>
<dbReference type="PRINTS" id="PR00368">
    <property type="entry name" value="FADPNR"/>
</dbReference>
<sequence length="187" mass="19768">MADIIVVGAGPAGGSAAIFAAKAGKETIVLDSGASMTKRAWMENHYGTEGISGPDLLTSGRKQAEKFGAVFYDEKVTLITSEDGQVRLTTESGKEYTARHVILTTGANPELAANSGIRMIEGREPRIKSVIEVDRLGRTSMPNVWAAGVIAGVSVHTIVTSGDGARVAIEVLSELNGERYVDHDILK</sequence>
<evidence type="ECO:0000256" key="1">
    <source>
        <dbReference type="ARBA" id="ARBA00001974"/>
    </source>
</evidence>
<evidence type="ECO:0000256" key="4">
    <source>
        <dbReference type="ARBA" id="ARBA00023002"/>
    </source>
</evidence>
<dbReference type="InterPro" id="IPR050097">
    <property type="entry name" value="Ferredoxin-NADP_redctase_2"/>
</dbReference>
<organism evidence="6 7">
    <name type="scientific">Paenibacillus urinalis</name>
    <dbReference type="NCBI Taxonomy" id="521520"/>
    <lineage>
        <taxon>Bacteria</taxon>
        <taxon>Bacillati</taxon>
        <taxon>Bacillota</taxon>
        <taxon>Bacilli</taxon>
        <taxon>Bacillales</taxon>
        <taxon>Paenibacillaceae</taxon>
        <taxon>Paenibacillus</taxon>
    </lineage>
</organism>
<comment type="subunit">
    <text evidence="2">Homodimer.</text>
</comment>
<proteinExistence type="predicted"/>
<dbReference type="PANTHER" id="PTHR48105">
    <property type="entry name" value="THIOREDOXIN REDUCTASE 1-RELATED-RELATED"/>
    <property type="match status" value="1"/>
</dbReference>
<evidence type="ECO:0000313" key="7">
    <source>
        <dbReference type="Proteomes" id="UP001220962"/>
    </source>
</evidence>
<name>A0AAX3MX18_9BACL</name>
<accession>A0AAX3MX18</accession>
<dbReference type="InterPro" id="IPR036188">
    <property type="entry name" value="FAD/NAD-bd_sf"/>
</dbReference>
<evidence type="ECO:0000313" key="6">
    <source>
        <dbReference type="EMBL" id="WDH81364.1"/>
    </source>
</evidence>
<gene>
    <name evidence="6" type="ORF">PUW23_17755</name>
</gene>
<comment type="cofactor">
    <cofactor evidence="1">
        <name>FAD</name>
        <dbReference type="ChEBI" id="CHEBI:57692"/>
    </cofactor>
</comment>
<keyword evidence="3" id="KW-0285">Flavoprotein</keyword>
<dbReference type="AlphaFoldDB" id="A0AAX3MX18"/>
<protein>
    <submittedName>
        <fullName evidence="6">FAD-dependent oxidoreductase</fullName>
    </submittedName>
</protein>
<dbReference type="EMBL" id="CP118101">
    <property type="protein sequence ID" value="WDH81364.1"/>
    <property type="molecule type" value="Genomic_DNA"/>
</dbReference>
<dbReference type="GO" id="GO:0016491">
    <property type="term" value="F:oxidoreductase activity"/>
    <property type="evidence" value="ECO:0007669"/>
    <property type="project" value="UniProtKB-KW"/>
</dbReference>
<dbReference type="Gene3D" id="3.50.50.60">
    <property type="entry name" value="FAD/NAD(P)-binding domain"/>
    <property type="match status" value="1"/>
</dbReference>
<dbReference type="PRINTS" id="PR00469">
    <property type="entry name" value="PNDRDTASEII"/>
</dbReference>
<dbReference type="RefSeq" id="WP_274358877.1">
    <property type="nucleotide sequence ID" value="NZ_CP118101.1"/>
</dbReference>
<dbReference type="Proteomes" id="UP001220962">
    <property type="component" value="Chromosome"/>
</dbReference>
<keyword evidence="4" id="KW-0560">Oxidoreductase</keyword>
<dbReference type="SUPFAM" id="SSF51905">
    <property type="entry name" value="FAD/NAD(P)-binding domain"/>
    <property type="match status" value="1"/>
</dbReference>
<dbReference type="Pfam" id="PF07992">
    <property type="entry name" value="Pyr_redox_2"/>
    <property type="match status" value="1"/>
</dbReference>
<feature type="domain" description="FAD/NAD(P)-binding" evidence="5">
    <location>
        <begin position="3"/>
        <end position="116"/>
    </location>
</feature>
<reference evidence="6" key="1">
    <citation type="submission" date="2023-02" db="EMBL/GenBank/DDBJ databases">
        <title>Pathogen: clinical or host-associated sample.</title>
        <authorList>
            <person name="Hergert J."/>
            <person name="Casey R."/>
            <person name="Wagner J."/>
            <person name="Young E.L."/>
            <person name="Oakeson K.F."/>
        </authorList>
    </citation>
    <scope>NUCLEOTIDE SEQUENCE</scope>
    <source>
        <strain evidence="6">2022CK-00830</strain>
    </source>
</reference>
<evidence type="ECO:0000256" key="2">
    <source>
        <dbReference type="ARBA" id="ARBA00011738"/>
    </source>
</evidence>
<evidence type="ECO:0000256" key="3">
    <source>
        <dbReference type="ARBA" id="ARBA00022630"/>
    </source>
</evidence>
<evidence type="ECO:0000259" key="5">
    <source>
        <dbReference type="Pfam" id="PF07992"/>
    </source>
</evidence>